<feature type="domain" description="TNase-like" evidence="1">
    <location>
        <begin position="42"/>
        <end position="158"/>
    </location>
</feature>
<evidence type="ECO:0000313" key="3">
    <source>
        <dbReference type="Proteomes" id="UP000481252"/>
    </source>
</evidence>
<dbReference type="InterPro" id="IPR016071">
    <property type="entry name" value="Staphylococal_nuclease_OB-fold"/>
</dbReference>
<accession>A0A7C9VF28</accession>
<proteinExistence type="predicted"/>
<keyword evidence="3" id="KW-1185">Reference proteome</keyword>
<dbReference type="InterPro" id="IPR035437">
    <property type="entry name" value="SNase_OB-fold_sf"/>
</dbReference>
<dbReference type="PANTHER" id="PTHR12302">
    <property type="entry name" value="EBNA2 BINDING PROTEIN P100"/>
    <property type="match status" value="1"/>
</dbReference>
<dbReference type="Proteomes" id="UP000481252">
    <property type="component" value="Unassembled WGS sequence"/>
</dbReference>
<comment type="caution">
    <text evidence="2">The sequence shown here is derived from an EMBL/GenBank/DDBJ whole genome shotgun (WGS) entry which is preliminary data.</text>
</comment>
<dbReference type="EMBL" id="JAAKZG010000016">
    <property type="protein sequence ID" value="NGN44507.1"/>
    <property type="molecule type" value="Genomic_DNA"/>
</dbReference>
<organism evidence="2 3">
    <name type="scientific">Mesorhizobium zhangyense</name>
    <dbReference type="NCBI Taxonomy" id="1776730"/>
    <lineage>
        <taxon>Bacteria</taxon>
        <taxon>Pseudomonadati</taxon>
        <taxon>Pseudomonadota</taxon>
        <taxon>Alphaproteobacteria</taxon>
        <taxon>Hyphomicrobiales</taxon>
        <taxon>Phyllobacteriaceae</taxon>
        <taxon>Mesorhizobium</taxon>
    </lineage>
</organism>
<reference evidence="2 3" key="1">
    <citation type="submission" date="2020-02" db="EMBL/GenBank/DDBJ databases">
        <title>Genome sequence of the type strain CGMCC 1.15528 of Mesorhizobium zhangyense.</title>
        <authorList>
            <person name="Gao J."/>
            <person name="Sun J."/>
        </authorList>
    </citation>
    <scope>NUCLEOTIDE SEQUENCE [LARGE SCALE GENOMIC DNA]</scope>
    <source>
        <strain evidence="2 3">CGMCC 1.15528</strain>
    </source>
</reference>
<sequence>MEPFLLLLVLHWRKVLLVLSIVLVFGRAHDAFAEPIVGRASVVDGDTIEIHGQRIRLNGIDAPESNQLCLDAKGKKYRCGQKASLALADFVDARPMTCIEVDRDRYKRIVAVCTSGKIDIAEWMVRNGHALDWPRYSNGAYNFEQEAARTAKRGMWSGSFARPWEWRSQRDAAPIISADGGS</sequence>
<dbReference type="Gene3D" id="2.40.50.90">
    <property type="match status" value="1"/>
</dbReference>
<name>A0A7C9VF28_9HYPH</name>
<protein>
    <submittedName>
        <fullName evidence="2">Thermonuclease family protein</fullName>
    </submittedName>
</protein>
<dbReference type="PROSITE" id="PS50830">
    <property type="entry name" value="TNASE_3"/>
    <property type="match status" value="1"/>
</dbReference>
<dbReference type="SMART" id="SM00318">
    <property type="entry name" value="SNc"/>
    <property type="match status" value="1"/>
</dbReference>
<evidence type="ECO:0000259" key="1">
    <source>
        <dbReference type="PROSITE" id="PS50830"/>
    </source>
</evidence>
<gene>
    <name evidence="2" type="ORF">G6N74_25920</name>
</gene>
<dbReference type="Pfam" id="PF00565">
    <property type="entry name" value="SNase"/>
    <property type="match status" value="1"/>
</dbReference>
<dbReference type="AlphaFoldDB" id="A0A7C9VF28"/>
<dbReference type="PANTHER" id="PTHR12302:SF26">
    <property type="entry name" value="BLR1266 PROTEIN"/>
    <property type="match status" value="1"/>
</dbReference>
<evidence type="ECO:0000313" key="2">
    <source>
        <dbReference type="EMBL" id="NGN44507.1"/>
    </source>
</evidence>
<dbReference type="SUPFAM" id="SSF50199">
    <property type="entry name" value="Staphylococcal nuclease"/>
    <property type="match status" value="1"/>
</dbReference>